<evidence type="ECO:0000256" key="1">
    <source>
        <dbReference type="SAM" id="Phobius"/>
    </source>
</evidence>
<feature type="transmembrane region" description="Helical" evidence="1">
    <location>
        <begin position="85"/>
        <end position="107"/>
    </location>
</feature>
<dbReference type="Gene3D" id="1.20.120.1220">
    <property type="match status" value="1"/>
</dbReference>
<dbReference type="RefSeq" id="WP_062392728.1">
    <property type="nucleotide sequence ID" value="NZ_CP011853.1"/>
</dbReference>
<sequence>MSPVLLVVAIALIAGWLLAVAVIDQRTGRIPNRLVLPAVAGTAVVALLVPAVGLSACVLAVPYLAAFACGTVGGGDVKLAVPCGGLLADPVTAVLAALLAAVGTLLVSLATKRSRHPHGPALTITTVLLMMLK</sequence>
<gene>
    <name evidence="3" type="ORF">ACH46_09785</name>
</gene>
<feature type="transmembrane region" description="Helical" evidence="1">
    <location>
        <begin position="35"/>
        <end position="65"/>
    </location>
</feature>
<dbReference type="AlphaFoldDB" id="A0A0N9NB58"/>
<dbReference type="KEGG" id="goq:ACH46_09785"/>
<feature type="domain" description="Prepilin type IV endopeptidase peptidase" evidence="2">
    <location>
        <begin position="12"/>
        <end position="105"/>
    </location>
</feature>
<accession>A0A0N9NB58</accession>
<keyword evidence="4" id="KW-1185">Reference proteome</keyword>
<dbReference type="PATRIC" id="fig|1136941.3.peg.1987"/>
<dbReference type="OrthoDB" id="4381368at2"/>
<keyword evidence="1" id="KW-0472">Membrane</keyword>
<reference evidence="3 4" key="2">
    <citation type="journal article" date="2017" name="Int. J. Syst. Evol. Microbiol.">
        <title>Gordonia phthalatica sp. nov., a di-n-butyl phthalate-degrading bacterium isolated from activated sludge.</title>
        <authorList>
            <person name="Jin D."/>
            <person name="Kong X."/>
            <person name="Jia M."/>
            <person name="Yu X."/>
            <person name="Wang X."/>
            <person name="Zhuang X."/>
            <person name="Deng Y."/>
            <person name="Bai Z."/>
        </authorList>
    </citation>
    <scope>NUCLEOTIDE SEQUENCE [LARGE SCALE GENOMIC DNA]</scope>
    <source>
        <strain evidence="3 4">QH-11</strain>
    </source>
</reference>
<keyword evidence="1" id="KW-0812">Transmembrane</keyword>
<dbReference type="STRING" id="1136941.ACH46_09785"/>
<feature type="transmembrane region" description="Helical" evidence="1">
    <location>
        <begin position="6"/>
        <end position="23"/>
    </location>
</feature>
<dbReference type="Proteomes" id="UP000063789">
    <property type="component" value="Chromosome"/>
</dbReference>
<protein>
    <recommendedName>
        <fullName evidence="2">Prepilin type IV endopeptidase peptidase domain-containing protein</fullName>
    </recommendedName>
</protein>
<dbReference type="Pfam" id="PF01478">
    <property type="entry name" value="Peptidase_A24"/>
    <property type="match status" value="1"/>
</dbReference>
<evidence type="ECO:0000313" key="3">
    <source>
        <dbReference type="EMBL" id="ALG84733.1"/>
    </source>
</evidence>
<dbReference type="GO" id="GO:0016020">
    <property type="term" value="C:membrane"/>
    <property type="evidence" value="ECO:0007669"/>
    <property type="project" value="InterPro"/>
</dbReference>
<dbReference type="EMBL" id="CP011853">
    <property type="protein sequence ID" value="ALG84733.1"/>
    <property type="molecule type" value="Genomic_DNA"/>
</dbReference>
<keyword evidence="1" id="KW-1133">Transmembrane helix</keyword>
<dbReference type="InterPro" id="IPR000045">
    <property type="entry name" value="Prepilin_IV_endopep_pep"/>
</dbReference>
<evidence type="ECO:0000259" key="2">
    <source>
        <dbReference type="Pfam" id="PF01478"/>
    </source>
</evidence>
<proteinExistence type="predicted"/>
<name>A0A0N9NB58_9ACTN</name>
<organism evidence="3 4">
    <name type="scientific">Gordonia phthalatica</name>
    <dbReference type="NCBI Taxonomy" id="1136941"/>
    <lineage>
        <taxon>Bacteria</taxon>
        <taxon>Bacillati</taxon>
        <taxon>Actinomycetota</taxon>
        <taxon>Actinomycetes</taxon>
        <taxon>Mycobacteriales</taxon>
        <taxon>Gordoniaceae</taxon>
        <taxon>Gordonia</taxon>
    </lineage>
</organism>
<dbReference type="GO" id="GO:0004190">
    <property type="term" value="F:aspartic-type endopeptidase activity"/>
    <property type="evidence" value="ECO:0007669"/>
    <property type="project" value="InterPro"/>
</dbReference>
<reference evidence="4" key="1">
    <citation type="submission" date="2015-06" db="EMBL/GenBank/DDBJ databases">
        <title>Complete genome sequence and metabolic analysis of phthalate degradation pathway in Gordonia sp. QH-11.</title>
        <authorList>
            <person name="Jin D."/>
            <person name="Kong X."/>
            <person name="Bai Z."/>
        </authorList>
    </citation>
    <scope>NUCLEOTIDE SEQUENCE [LARGE SCALE GENOMIC DNA]</scope>
    <source>
        <strain evidence="4">QH-11</strain>
    </source>
</reference>
<evidence type="ECO:0000313" key="4">
    <source>
        <dbReference type="Proteomes" id="UP000063789"/>
    </source>
</evidence>